<dbReference type="EMBL" id="FNHQ01000010">
    <property type="protein sequence ID" value="SDM62451.1"/>
    <property type="molecule type" value="Genomic_DNA"/>
</dbReference>
<reference evidence="2 3" key="1">
    <citation type="submission" date="2016-10" db="EMBL/GenBank/DDBJ databases">
        <authorList>
            <person name="de Groot N.N."/>
        </authorList>
    </citation>
    <scope>NUCLEOTIDE SEQUENCE [LARGE SCALE GENOMIC DNA]</scope>
    <source>
        <strain evidence="2 3">DSM 16981</strain>
    </source>
</reference>
<dbReference type="SUPFAM" id="SSF69572">
    <property type="entry name" value="Activating enzymes of the ubiquitin-like proteins"/>
    <property type="match status" value="1"/>
</dbReference>
<dbReference type="STRING" id="349095.SAMN05660299_01229"/>
<protein>
    <submittedName>
        <fullName evidence="2">tRNA A37 threonylcarbamoyladenosine dehydratase</fullName>
    </submittedName>
</protein>
<dbReference type="OrthoDB" id="9804150at2"/>
<keyword evidence="3" id="KW-1185">Reference proteome</keyword>
<name>A0A1G9UR56_9FIRM</name>
<sequence>MKNEYTQRTVRLIGQEKVDILAEKTVLIFGLGGVGSYVVEALARAGVGTLILVDGDVFDPSNINRQLGATVDTIGCYKTEVMAARARTINPDITVRSQYLFYQPAKDEGYIAGSGADYIVDAIDTISSKIGIVEEAYHAGIPVISSMGAGNKLHPELFELAEIEKTSVCPMAKVMRRELKKRNVRHIKVVYSKEAPRPIQVPDDAVHPSPGSISFVPSVCGLIIAGAVVRDLTGLP</sequence>
<dbReference type="GO" id="GO:0008641">
    <property type="term" value="F:ubiquitin-like modifier activating enzyme activity"/>
    <property type="evidence" value="ECO:0007669"/>
    <property type="project" value="InterPro"/>
</dbReference>
<evidence type="ECO:0000259" key="1">
    <source>
        <dbReference type="Pfam" id="PF00899"/>
    </source>
</evidence>
<organism evidence="2 3">
    <name type="scientific">Megasphaera paucivorans</name>
    <dbReference type="NCBI Taxonomy" id="349095"/>
    <lineage>
        <taxon>Bacteria</taxon>
        <taxon>Bacillati</taxon>
        <taxon>Bacillota</taxon>
        <taxon>Negativicutes</taxon>
        <taxon>Veillonellales</taxon>
        <taxon>Veillonellaceae</taxon>
        <taxon>Megasphaera</taxon>
    </lineage>
</organism>
<dbReference type="Gene3D" id="3.40.50.720">
    <property type="entry name" value="NAD(P)-binding Rossmann-like Domain"/>
    <property type="match status" value="1"/>
</dbReference>
<dbReference type="Pfam" id="PF00899">
    <property type="entry name" value="ThiF"/>
    <property type="match status" value="1"/>
</dbReference>
<dbReference type="InterPro" id="IPR045886">
    <property type="entry name" value="ThiF/MoeB/HesA"/>
</dbReference>
<evidence type="ECO:0000313" key="2">
    <source>
        <dbReference type="EMBL" id="SDM62451.1"/>
    </source>
</evidence>
<dbReference type="GO" id="GO:0061503">
    <property type="term" value="F:tRNA threonylcarbamoyladenosine dehydratase"/>
    <property type="evidence" value="ECO:0007669"/>
    <property type="project" value="TreeGrafter"/>
</dbReference>
<dbReference type="Proteomes" id="UP000199309">
    <property type="component" value="Unassembled WGS sequence"/>
</dbReference>
<dbReference type="InterPro" id="IPR035985">
    <property type="entry name" value="Ubiquitin-activating_enz"/>
</dbReference>
<dbReference type="InterPro" id="IPR000594">
    <property type="entry name" value="ThiF_NAD_FAD-bd"/>
</dbReference>
<proteinExistence type="predicted"/>
<dbReference type="GO" id="GO:0061504">
    <property type="term" value="P:cyclic threonylcarbamoyladenosine biosynthetic process"/>
    <property type="evidence" value="ECO:0007669"/>
    <property type="project" value="TreeGrafter"/>
</dbReference>
<dbReference type="CDD" id="cd00755">
    <property type="entry name" value="YgdL_like"/>
    <property type="match status" value="1"/>
</dbReference>
<dbReference type="AlphaFoldDB" id="A0A1G9UR56"/>
<dbReference type="RefSeq" id="WP_091649394.1">
    <property type="nucleotide sequence ID" value="NZ_FNHQ01000010.1"/>
</dbReference>
<dbReference type="PANTHER" id="PTHR43267:SF1">
    <property type="entry name" value="TRNA THREONYLCARBAMOYLADENOSINE DEHYDRATASE"/>
    <property type="match status" value="1"/>
</dbReference>
<evidence type="ECO:0000313" key="3">
    <source>
        <dbReference type="Proteomes" id="UP000199309"/>
    </source>
</evidence>
<dbReference type="PANTHER" id="PTHR43267">
    <property type="entry name" value="TRNA THREONYLCARBAMOYLADENOSINE DEHYDRATASE"/>
    <property type="match status" value="1"/>
</dbReference>
<gene>
    <name evidence="2" type="ORF">SAMN05660299_01229</name>
</gene>
<feature type="domain" description="THIF-type NAD/FAD binding fold" evidence="1">
    <location>
        <begin position="7"/>
        <end position="234"/>
    </location>
</feature>
<accession>A0A1G9UR56</accession>